<dbReference type="KEGG" id="tsph:KIH39_09735"/>
<dbReference type="InterPro" id="IPR012902">
    <property type="entry name" value="N_methyl_site"/>
</dbReference>
<keyword evidence="1" id="KW-0812">Transmembrane</keyword>
<evidence type="ECO:0000313" key="3">
    <source>
        <dbReference type="EMBL" id="QVL34890.1"/>
    </source>
</evidence>
<evidence type="ECO:0000313" key="4">
    <source>
        <dbReference type="Proteomes" id="UP000676194"/>
    </source>
</evidence>
<evidence type="ECO:0000259" key="2">
    <source>
        <dbReference type="Pfam" id="PF07596"/>
    </source>
</evidence>
<dbReference type="InterPro" id="IPR027558">
    <property type="entry name" value="Pre_pil_HX9DG_C"/>
</dbReference>
<dbReference type="Gene3D" id="3.30.700.10">
    <property type="entry name" value="Glycoprotein, Type 4 Pilin"/>
    <property type="match status" value="1"/>
</dbReference>
<dbReference type="Proteomes" id="UP000676194">
    <property type="component" value="Chromosome"/>
</dbReference>
<organism evidence="3 4">
    <name type="scientific">Telmatocola sphagniphila</name>
    <dbReference type="NCBI Taxonomy" id="1123043"/>
    <lineage>
        <taxon>Bacteria</taxon>
        <taxon>Pseudomonadati</taxon>
        <taxon>Planctomycetota</taxon>
        <taxon>Planctomycetia</taxon>
        <taxon>Gemmatales</taxon>
        <taxon>Gemmataceae</taxon>
    </lineage>
</organism>
<dbReference type="NCBIfam" id="TIGR04294">
    <property type="entry name" value="pre_pil_HX9DG"/>
    <property type="match status" value="1"/>
</dbReference>
<dbReference type="PROSITE" id="PS00409">
    <property type="entry name" value="PROKAR_NTER_METHYL"/>
    <property type="match status" value="1"/>
</dbReference>
<dbReference type="PANTHER" id="PTHR30093:SF2">
    <property type="entry name" value="TYPE II SECRETION SYSTEM PROTEIN H"/>
    <property type="match status" value="1"/>
</dbReference>
<keyword evidence="1" id="KW-1133">Transmembrane helix</keyword>
<protein>
    <submittedName>
        <fullName evidence="3">DUF1559 domain-containing protein</fullName>
    </submittedName>
</protein>
<keyword evidence="1" id="KW-0472">Membrane</keyword>
<evidence type="ECO:0000256" key="1">
    <source>
        <dbReference type="SAM" id="Phobius"/>
    </source>
</evidence>
<keyword evidence="4" id="KW-1185">Reference proteome</keyword>
<dbReference type="AlphaFoldDB" id="A0A8E6B9U6"/>
<dbReference type="SUPFAM" id="SSF54523">
    <property type="entry name" value="Pili subunits"/>
    <property type="match status" value="1"/>
</dbReference>
<accession>A0A8E6B9U6</accession>
<dbReference type="InterPro" id="IPR045584">
    <property type="entry name" value="Pilin-like"/>
</dbReference>
<name>A0A8E6B9U6_9BACT</name>
<gene>
    <name evidence="3" type="ORF">KIH39_09735</name>
</gene>
<feature type="transmembrane region" description="Helical" evidence="1">
    <location>
        <begin position="12"/>
        <end position="30"/>
    </location>
</feature>
<proteinExistence type="predicted"/>
<dbReference type="InterPro" id="IPR011453">
    <property type="entry name" value="DUF1559"/>
</dbReference>
<feature type="domain" description="DUF1559" evidence="2">
    <location>
        <begin position="31"/>
        <end position="327"/>
    </location>
</feature>
<dbReference type="PANTHER" id="PTHR30093">
    <property type="entry name" value="GENERAL SECRETION PATHWAY PROTEIN G"/>
    <property type="match status" value="1"/>
</dbReference>
<reference evidence="3" key="1">
    <citation type="submission" date="2021-05" db="EMBL/GenBank/DDBJ databases">
        <title>Complete genome sequence of the cellulolytic planctomycete Telmatocola sphagniphila SP2T and characterization of the first cellulase from planctomycetes.</title>
        <authorList>
            <person name="Rakitin A.L."/>
            <person name="Beletsky A.V."/>
            <person name="Naumoff D.G."/>
            <person name="Kulichevskaya I.S."/>
            <person name="Mardanov A.V."/>
            <person name="Ravin N.V."/>
            <person name="Dedysh S.N."/>
        </authorList>
    </citation>
    <scope>NUCLEOTIDE SEQUENCE</scope>
    <source>
        <strain evidence="3">SP2T</strain>
    </source>
</reference>
<dbReference type="EMBL" id="CP074694">
    <property type="protein sequence ID" value="QVL34890.1"/>
    <property type="molecule type" value="Genomic_DNA"/>
</dbReference>
<sequence>MRRRSGFTLIELLVVIAIIAILIGLLLPAVQKVREAAARMKCSNNLKQMILAAHNYESALGVLPPAYRGNSIGGAPQYFDLWGTIALMTPYLEQTAVYNSIDLTQTMYQLTPPYYINSVTAVQTFVPIFTCPSDKGQAVETGVYVPPGVPLAPSNYAFCLGTGTTTGRTGWLGSPYDADGVFYAQSKVRITDITDGTSNTAAASERTLGDGQDDGSVASRSAIDTSTMYVSPQAQLTDSACGSTLNINYDQHRGYTWVAGEPRCTSYNHYYTPNDRVNPDCVANYTGANPLTAYSGHGLSTARSRHTGGVNVAFCDGSVHFIRDSISLQTWRSMATRSGGEVLGSDFLN</sequence>
<dbReference type="NCBIfam" id="TIGR02532">
    <property type="entry name" value="IV_pilin_GFxxxE"/>
    <property type="match status" value="1"/>
</dbReference>
<dbReference type="Pfam" id="PF07963">
    <property type="entry name" value="N_methyl"/>
    <property type="match status" value="1"/>
</dbReference>
<dbReference type="Pfam" id="PF07596">
    <property type="entry name" value="SBP_bac_10"/>
    <property type="match status" value="1"/>
</dbReference>